<dbReference type="EMBL" id="BBXV01000027">
    <property type="protein sequence ID" value="GAQ18432.1"/>
    <property type="molecule type" value="Genomic_DNA"/>
</dbReference>
<accession>A0A0U9H8V5</accession>
<organism evidence="1 2">
    <name type="scientific">Oceanobacillus picturae</name>
    <dbReference type="NCBI Taxonomy" id="171693"/>
    <lineage>
        <taxon>Bacteria</taxon>
        <taxon>Bacillati</taxon>
        <taxon>Bacillota</taxon>
        <taxon>Bacilli</taxon>
        <taxon>Bacillales</taxon>
        <taxon>Bacillaceae</taxon>
        <taxon>Oceanobacillus</taxon>
    </lineage>
</organism>
<reference evidence="1 2" key="2">
    <citation type="journal article" date="2016" name="Genome Announc.">
        <title>Draft Genome Sequence of Oceanobacillus picturae Heshi-B3, Isolated from Fermented Rice Bran in a Traditional Japanese Seafood Dish.</title>
        <authorList>
            <person name="Akuzawa S."/>
            <person name="Nagaoka J."/>
            <person name="Kanekatsu M."/>
            <person name="Kanesaki Y."/>
            <person name="Suzuki T."/>
        </authorList>
    </citation>
    <scope>NUCLEOTIDE SEQUENCE [LARGE SCALE GENOMIC DNA]</scope>
    <source>
        <strain evidence="1 2">Heshi-B3</strain>
    </source>
</reference>
<protein>
    <submittedName>
        <fullName evidence="1">Uncharacterized protein</fullName>
    </submittedName>
</protein>
<evidence type="ECO:0000313" key="1">
    <source>
        <dbReference type="EMBL" id="GAQ18432.1"/>
    </source>
</evidence>
<gene>
    <name evidence="1" type="ORF">OPHB3_2372</name>
</gene>
<dbReference type="OrthoDB" id="2969713at2"/>
<comment type="caution">
    <text evidence="1">The sequence shown here is derived from an EMBL/GenBank/DDBJ whole genome shotgun (WGS) entry which is preliminary data.</text>
</comment>
<sequence>MIDVKVQMHVYEYLGKENDPLYNNITQLKVNQSIPIPATKMQITKTRFGMYEIVSAEQHECYSSAQSLYEQINALLNAISFERL</sequence>
<reference evidence="2" key="1">
    <citation type="submission" date="2015-07" db="EMBL/GenBank/DDBJ databases">
        <title>Draft Genome Sequence of Oceanobacillus picturae Heshi-B3 that Was Isolated from Fermented Rice Bran with Aging Salted Mackerel, Which Was Named Heshiko as Traditional Fermented Seafood in Japan.</title>
        <authorList>
            <person name="Akuzawa S."/>
            <person name="Nakagawa J."/>
            <person name="Kanekatsu T."/>
            <person name="Kanesaki Y."/>
            <person name="Suzuki T."/>
        </authorList>
    </citation>
    <scope>NUCLEOTIDE SEQUENCE [LARGE SCALE GENOMIC DNA]</scope>
    <source>
        <strain evidence="2">Heshi-B3</strain>
    </source>
</reference>
<proteinExistence type="predicted"/>
<dbReference type="RefSeq" id="WP_058950430.1">
    <property type="nucleotide sequence ID" value="NZ_BBXV01000027.1"/>
</dbReference>
<dbReference type="AlphaFoldDB" id="A0A0U9H8V5"/>
<name>A0A0U9H8V5_9BACI</name>
<evidence type="ECO:0000313" key="2">
    <source>
        <dbReference type="Proteomes" id="UP000052946"/>
    </source>
</evidence>
<dbReference type="Proteomes" id="UP000052946">
    <property type="component" value="Unassembled WGS sequence"/>
</dbReference>